<reference evidence="2" key="1">
    <citation type="journal article" date="2013" name="J. Plant Res.">
        <title>Effect of fungi and light on seed germination of three Opuntia species from semiarid lands of central Mexico.</title>
        <authorList>
            <person name="Delgado-Sanchez P."/>
            <person name="Jimenez-Bremont J.F."/>
            <person name="Guerrero-Gonzalez Mde L."/>
            <person name="Flores J."/>
        </authorList>
    </citation>
    <scope>NUCLEOTIDE SEQUENCE</scope>
    <source>
        <tissue evidence="2">Cladode</tissue>
    </source>
</reference>
<evidence type="ECO:0000313" key="2">
    <source>
        <dbReference type="EMBL" id="MBA4643613.1"/>
    </source>
</evidence>
<feature type="domain" description="F-box" evidence="1">
    <location>
        <begin position="1"/>
        <end position="46"/>
    </location>
</feature>
<dbReference type="InterPro" id="IPR036047">
    <property type="entry name" value="F-box-like_dom_sf"/>
</dbReference>
<proteinExistence type="predicted"/>
<dbReference type="PANTHER" id="PTHR31672">
    <property type="entry name" value="BNACNNG10540D PROTEIN"/>
    <property type="match status" value="1"/>
</dbReference>
<evidence type="ECO:0000259" key="1">
    <source>
        <dbReference type="PROSITE" id="PS50181"/>
    </source>
</evidence>
<name>A0A7C8ZJK2_OPUST</name>
<protein>
    <recommendedName>
        <fullName evidence="1">F-box domain-containing protein</fullName>
    </recommendedName>
</protein>
<dbReference type="EMBL" id="GISG01134387">
    <property type="protein sequence ID" value="MBA4643613.1"/>
    <property type="molecule type" value="Transcribed_RNA"/>
</dbReference>
<dbReference type="SMART" id="SM00256">
    <property type="entry name" value="FBOX"/>
    <property type="match status" value="1"/>
</dbReference>
<dbReference type="Pfam" id="PF08268">
    <property type="entry name" value="FBA_3"/>
    <property type="match status" value="1"/>
</dbReference>
<dbReference type="Gene3D" id="1.20.1280.50">
    <property type="match status" value="1"/>
</dbReference>
<accession>A0A7C8ZJK2</accession>
<reference evidence="2" key="2">
    <citation type="submission" date="2020-07" db="EMBL/GenBank/DDBJ databases">
        <authorList>
            <person name="Vera ALvarez R."/>
            <person name="Arias-Moreno D.M."/>
            <person name="Jimenez-Jacinto V."/>
            <person name="Jimenez-Bremont J.F."/>
            <person name="Swaminathan K."/>
            <person name="Moose S.P."/>
            <person name="Guerrero-Gonzalez M.L."/>
            <person name="Marino-Ramirez L."/>
            <person name="Landsman D."/>
            <person name="Rodriguez-Kessler M."/>
            <person name="Delgado-Sanchez P."/>
        </authorList>
    </citation>
    <scope>NUCLEOTIDE SEQUENCE</scope>
    <source>
        <tissue evidence="2">Cladode</tissue>
    </source>
</reference>
<dbReference type="AlphaFoldDB" id="A0A7C8ZJK2"/>
<dbReference type="InterPro" id="IPR017451">
    <property type="entry name" value="F-box-assoc_interact_dom"/>
</dbReference>
<dbReference type="NCBIfam" id="TIGR01640">
    <property type="entry name" value="F_box_assoc_1"/>
    <property type="match status" value="1"/>
</dbReference>
<dbReference type="PROSITE" id="PS50181">
    <property type="entry name" value="FBOX"/>
    <property type="match status" value="1"/>
</dbReference>
<dbReference type="InterPro" id="IPR050796">
    <property type="entry name" value="SCF_F-box_component"/>
</dbReference>
<dbReference type="SUPFAM" id="SSF81383">
    <property type="entry name" value="F-box domain"/>
    <property type="match status" value="1"/>
</dbReference>
<dbReference type="EMBL" id="GISG01134386">
    <property type="protein sequence ID" value="MBA4643612.1"/>
    <property type="molecule type" value="Transcribed_RNA"/>
</dbReference>
<dbReference type="InterPro" id="IPR001810">
    <property type="entry name" value="F-box_dom"/>
</dbReference>
<sequence>MATKLLPDDLLLEILVRLPVSSLLRFRCVSRSWCTFITGPTFISAHIHHNSIANRYRVLVRIFDPEADKKVQYKLCQDNESMDEIMAIDSPCVSQINDFFRMVGCVNGLVCLSDDIVEETDALILWNPIIRRFLTLPQPNADIVSADMGRYVYGFGFDSLVNDYKVIRILYHGNQNFEASELEALTAIFRLSRGSWEINSSTSLPLLDSRQAYVHGVIHWLAYKSFILGCDASSEKFKKIMLPTSLQNVNVRNLTIAPWCGLLSIFESGIWSGRLCLWTMKDYGMEESWVKQFVIEYPAIVRSLRRNGNVILENIEGGLRSYNHKTNQIEDSKIPVEGSIRGFHMKSYLESLVLLDRVDAQVLL</sequence>
<dbReference type="PANTHER" id="PTHR31672:SF13">
    <property type="entry name" value="F-BOX PROTEIN CPR30-LIKE"/>
    <property type="match status" value="1"/>
</dbReference>
<dbReference type="CDD" id="cd22157">
    <property type="entry name" value="F-box_AtFBW1-like"/>
    <property type="match status" value="1"/>
</dbReference>
<organism evidence="2">
    <name type="scientific">Opuntia streptacantha</name>
    <name type="common">Prickly pear cactus</name>
    <name type="synonym">Opuntia cardona</name>
    <dbReference type="NCBI Taxonomy" id="393608"/>
    <lineage>
        <taxon>Eukaryota</taxon>
        <taxon>Viridiplantae</taxon>
        <taxon>Streptophyta</taxon>
        <taxon>Embryophyta</taxon>
        <taxon>Tracheophyta</taxon>
        <taxon>Spermatophyta</taxon>
        <taxon>Magnoliopsida</taxon>
        <taxon>eudicotyledons</taxon>
        <taxon>Gunneridae</taxon>
        <taxon>Pentapetalae</taxon>
        <taxon>Caryophyllales</taxon>
        <taxon>Cactineae</taxon>
        <taxon>Cactaceae</taxon>
        <taxon>Opuntioideae</taxon>
        <taxon>Opuntia</taxon>
    </lineage>
</organism>
<dbReference type="Pfam" id="PF00646">
    <property type="entry name" value="F-box"/>
    <property type="match status" value="1"/>
</dbReference>
<dbReference type="InterPro" id="IPR013187">
    <property type="entry name" value="F-box-assoc_dom_typ3"/>
</dbReference>